<feature type="chain" id="PRO_5040110114" evidence="6">
    <location>
        <begin position="26"/>
        <end position="163"/>
    </location>
</feature>
<evidence type="ECO:0000313" key="8">
    <source>
        <dbReference type="Proteomes" id="UP000823399"/>
    </source>
</evidence>
<dbReference type="AlphaFoldDB" id="A0A9P7F8V7"/>
<dbReference type="Proteomes" id="UP000823399">
    <property type="component" value="Unassembled WGS sequence"/>
</dbReference>
<dbReference type="PANTHER" id="PTHR46481:SF10">
    <property type="entry name" value="ZINC FINGER BED DOMAIN-CONTAINING PROTEIN 39"/>
    <property type="match status" value="1"/>
</dbReference>
<evidence type="ECO:0000313" key="7">
    <source>
        <dbReference type="EMBL" id="KAG2110885.1"/>
    </source>
</evidence>
<dbReference type="EMBL" id="JABBWM010000019">
    <property type="protein sequence ID" value="KAG2110885.1"/>
    <property type="molecule type" value="Genomic_DNA"/>
</dbReference>
<feature type="non-terminal residue" evidence="7">
    <location>
        <position position="1"/>
    </location>
</feature>
<dbReference type="GeneID" id="64693452"/>
<keyword evidence="6" id="KW-0732">Signal</keyword>
<organism evidence="7 8">
    <name type="scientific">Suillus discolor</name>
    <dbReference type="NCBI Taxonomy" id="1912936"/>
    <lineage>
        <taxon>Eukaryota</taxon>
        <taxon>Fungi</taxon>
        <taxon>Dikarya</taxon>
        <taxon>Basidiomycota</taxon>
        <taxon>Agaricomycotina</taxon>
        <taxon>Agaricomycetes</taxon>
        <taxon>Agaricomycetidae</taxon>
        <taxon>Boletales</taxon>
        <taxon>Suillineae</taxon>
        <taxon>Suillaceae</taxon>
        <taxon>Suillus</taxon>
    </lineage>
</organism>
<feature type="signal peptide" evidence="6">
    <location>
        <begin position="1"/>
        <end position="25"/>
    </location>
</feature>
<accession>A0A9P7F8V7</accession>
<keyword evidence="4" id="KW-0862">Zinc</keyword>
<evidence type="ECO:0000256" key="6">
    <source>
        <dbReference type="SAM" id="SignalP"/>
    </source>
</evidence>
<name>A0A9P7F8V7_9AGAM</name>
<keyword evidence="5" id="KW-0539">Nucleus</keyword>
<dbReference type="OrthoDB" id="2669135at2759"/>
<evidence type="ECO:0000256" key="4">
    <source>
        <dbReference type="ARBA" id="ARBA00022833"/>
    </source>
</evidence>
<sequence>QLRKLAFKILHSTTILLPAWKAVLADLKLPVRIMPHDVSTRWNSTYDMLSFAFEYQKGLDAMTDQRRLGLGEYELTSYEWTLVKQLRDILKDTTLYFSRSMPNLPMVIPAMDHIDSVFTSSILKKDRLDPAIRAGLGLAKRTLNRYYSLTDASEAYRIAMGAY</sequence>
<evidence type="ECO:0000256" key="3">
    <source>
        <dbReference type="ARBA" id="ARBA00022771"/>
    </source>
</evidence>
<comment type="subcellular location">
    <subcellularLocation>
        <location evidence="1">Nucleus</location>
    </subcellularLocation>
</comment>
<dbReference type="InterPro" id="IPR012337">
    <property type="entry name" value="RNaseH-like_sf"/>
</dbReference>
<comment type="caution">
    <text evidence="7">The sequence shown here is derived from an EMBL/GenBank/DDBJ whole genome shotgun (WGS) entry which is preliminary data.</text>
</comment>
<dbReference type="PANTHER" id="PTHR46481">
    <property type="entry name" value="ZINC FINGER BED DOMAIN-CONTAINING PROTEIN 4"/>
    <property type="match status" value="1"/>
</dbReference>
<evidence type="ECO:0000256" key="1">
    <source>
        <dbReference type="ARBA" id="ARBA00004123"/>
    </source>
</evidence>
<dbReference type="GO" id="GO:0005634">
    <property type="term" value="C:nucleus"/>
    <property type="evidence" value="ECO:0007669"/>
    <property type="project" value="UniProtKB-SubCell"/>
</dbReference>
<evidence type="ECO:0000256" key="5">
    <source>
        <dbReference type="ARBA" id="ARBA00023242"/>
    </source>
</evidence>
<dbReference type="GO" id="GO:0008270">
    <property type="term" value="F:zinc ion binding"/>
    <property type="evidence" value="ECO:0007669"/>
    <property type="project" value="UniProtKB-KW"/>
</dbReference>
<keyword evidence="8" id="KW-1185">Reference proteome</keyword>
<evidence type="ECO:0000256" key="2">
    <source>
        <dbReference type="ARBA" id="ARBA00022723"/>
    </source>
</evidence>
<gene>
    <name evidence="7" type="ORF">F5147DRAFT_574031</name>
</gene>
<keyword evidence="3" id="KW-0863">Zinc-finger</keyword>
<proteinExistence type="predicted"/>
<dbReference type="RefSeq" id="XP_041294359.1">
    <property type="nucleotide sequence ID" value="XM_041431193.1"/>
</dbReference>
<reference evidence="7" key="1">
    <citation type="journal article" date="2020" name="New Phytol.">
        <title>Comparative genomics reveals dynamic genome evolution in host specialist ectomycorrhizal fungi.</title>
        <authorList>
            <person name="Lofgren L.A."/>
            <person name="Nguyen N.H."/>
            <person name="Vilgalys R."/>
            <person name="Ruytinx J."/>
            <person name="Liao H.L."/>
            <person name="Branco S."/>
            <person name="Kuo A."/>
            <person name="LaButti K."/>
            <person name="Lipzen A."/>
            <person name="Andreopoulos W."/>
            <person name="Pangilinan J."/>
            <person name="Riley R."/>
            <person name="Hundley H."/>
            <person name="Na H."/>
            <person name="Barry K."/>
            <person name="Grigoriev I.V."/>
            <person name="Stajich J.E."/>
            <person name="Kennedy P.G."/>
        </authorList>
    </citation>
    <scope>NUCLEOTIDE SEQUENCE</scope>
    <source>
        <strain evidence="7">FC423</strain>
    </source>
</reference>
<protein>
    <submittedName>
        <fullName evidence="7">Uncharacterized protein</fullName>
    </submittedName>
</protein>
<dbReference type="InterPro" id="IPR052035">
    <property type="entry name" value="ZnF_BED_domain_contain"/>
</dbReference>
<dbReference type="SUPFAM" id="SSF53098">
    <property type="entry name" value="Ribonuclease H-like"/>
    <property type="match status" value="1"/>
</dbReference>
<keyword evidence="2" id="KW-0479">Metal-binding</keyword>